<dbReference type="AlphaFoldDB" id="A0A1G2LB07"/>
<reference evidence="1 2" key="1">
    <citation type="journal article" date="2016" name="Nat. Commun.">
        <title>Thousands of microbial genomes shed light on interconnected biogeochemical processes in an aquifer system.</title>
        <authorList>
            <person name="Anantharaman K."/>
            <person name="Brown C.T."/>
            <person name="Hug L.A."/>
            <person name="Sharon I."/>
            <person name="Castelle C.J."/>
            <person name="Probst A.J."/>
            <person name="Thomas B.C."/>
            <person name="Singh A."/>
            <person name="Wilkins M.J."/>
            <person name="Karaoz U."/>
            <person name="Brodie E.L."/>
            <person name="Williams K.H."/>
            <person name="Hubbard S.S."/>
            <person name="Banfield J.F."/>
        </authorList>
    </citation>
    <scope>NUCLEOTIDE SEQUENCE [LARGE SCALE GENOMIC DNA]</scope>
</reference>
<comment type="caution">
    <text evidence="1">The sequence shown here is derived from an EMBL/GenBank/DDBJ whole genome shotgun (WGS) entry which is preliminary data.</text>
</comment>
<proteinExistence type="predicted"/>
<sequence>MRVERRVATEEELGAALRRILSVSGIYDGDEIARILQVPGYGFELKGPDGQFSCLALLTKIFRENPDLEIGLIREQGRTKLAILTHKGPA</sequence>
<evidence type="ECO:0000313" key="2">
    <source>
        <dbReference type="Proteomes" id="UP000176705"/>
    </source>
</evidence>
<dbReference type="EMBL" id="MHQS01000011">
    <property type="protein sequence ID" value="OHA08734.1"/>
    <property type="molecule type" value="Genomic_DNA"/>
</dbReference>
<name>A0A1G2LB07_9BACT</name>
<accession>A0A1G2LB07</accession>
<dbReference type="Proteomes" id="UP000176705">
    <property type="component" value="Unassembled WGS sequence"/>
</dbReference>
<gene>
    <name evidence="1" type="ORF">A3B37_02690</name>
</gene>
<protein>
    <submittedName>
        <fullName evidence="1">Uncharacterized protein</fullName>
    </submittedName>
</protein>
<organism evidence="1 2">
    <name type="scientific">Candidatus Sungbacteria bacterium RIFCSPLOWO2_01_FULL_59_16</name>
    <dbReference type="NCBI Taxonomy" id="1802280"/>
    <lineage>
        <taxon>Bacteria</taxon>
        <taxon>Candidatus Sungiibacteriota</taxon>
    </lineage>
</organism>
<evidence type="ECO:0000313" key="1">
    <source>
        <dbReference type="EMBL" id="OHA08734.1"/>
    </source>
</evidence>